<dbReference type="PANTHER" id="PTHR47623">
    <property type="entry name" value="OS09G0287300 PROTEIN"/>
    <property type="match status" value="1"/>
</dbReference>
<evidence type="ECO:0000313" key="1">
    <source>
        <dbReference type="EMBL" id="UYW02223.1"/>
    </source>
</evidence>
<reference evidence="1" key="1">
    <citation type="submission" date="2021-08" db="EMBL/GenBank/DDBJ databases">
        <title>Flavobacterium sp. strain CC-SYL302.</title>
        <authorList>
            <person name="Lin S.-Y."/>
            <person name="Lee T.-H."/>
            <person name="Young C.-C."/>
        </authorList>
    </citation>
    <scope>NUCLEOTIDE SEQUENCE</scope>
    <source>
        <strain evidence="1">CC-SYL302</strain>
    </source>
</reference>
<dbReference type="CDD" id="cd07040">
    <property type="entry name" value="HP"/>
    <property type="match status" value="1"/>
</dbReference>
<dbReference type="Pfam" id="PF00300">
    <property type="entry name" value="His_Phos_1"/>
    <property type="match status" value="1"/>
</dbReference>
<protein>
    <submittedName>
        <fullName evidence="1">Histidine phosphatase family protein</fullName>
    </submittedName>
</protein>
<organism evidence="1 2">
    <name type="scientific">Flavobacterium agricola</name>
    <dbReference type="NCBI Taxonomy" id="2870839"/>
    <lineage>
        <taxon>Bacteria</taxon>
        <taxon>Pseudomonadati</taxon>
        <taxon>Bacteroidota</taxon>
        <taxon>Flavobacteriia</taxon>
        <taxon>Flavobacteriales</taxon>
        <taxon>Flavobacteriaceae</taxon>
        <taxon>Flavobacterium</taxon>
    </lineage>
</organism>
<dbReference type="InterPro" id="IPR029033">
    <property type="entry name" value="His_PPase_superfam"/>
</dbReference>
<evidence type="ECO:0000313" key="2">
    <source>
        <dbReference type="Proteomes" id="UP001163328"/>
    </source>
</evidence>
<accession>A0ABY6M0Z4</accession>
<dbReference type="InterPro" id="IPR013078">
    <property type="entry name" value="His_Pase_superF_clade-1"/>
</dbReference>
<name>A0ABY6M0Z4_9FLAO</name>
<dbReference type="Proteomes" id="UP001163328">
    <property type="component" value="Chromosome"/>
</dbReference>
<dbReference type="SUPFAM" id="SSF53254">
    <property type="entry name" value="Phosphoglycerate mutase-like"/>
    <property type="match status" value="1"/>
</dbReference>
<sequence>MKKIILIRHGKSDWKKMTSDLERPLSSRGIRDVFKVSEFITDYLPEKFVVWSSVAKRAKDTALIFAQNLSIPLETIIFKNELYTFEAENLEHCIKNCDDKYSNLILFGHNDAILDFVNKFTGNTLINVPTSSYISIAFPDSSWKSIDNGTLEHAIFPKQLKNERITT</sequence>
<dbReference type="RefSeq" id="WP_264434722.1">
    <property type="nucleotide sequence ID" value="NZ_CP081495.1"/>
</dbReference>
<dbReference type="EMBL" id="CP081495">
    <property type="protein sequence ID" value="UYW02223.1"/>
    <property type="molecule type" value="Genomic_DNA"/>
</dbReference>
<gene>
    <name evidence="1" type="ORF">K5I29_04790</name>
</gene>
<dbReference type="SMART" id="SM00855">
    <property type="entry name" value="PGAM"/>
    <property type="match status" value="1"/>
</dbReference>
<dbReference type="Gene3D" id="3.40.50.1240">
    <property type="entry name" value="Phosphoglycerate mutase-like"/>
    <property type="match status" value="1"/>
</dbReference>
<dbReference type="PANTHER" id="PTHR47623:SF1">
    <property type="entry name" value="OS09G0287300 PROTEIN"/>
    <property type="match status" value="1"/>
</dbReference>
<proteinExistence type="predicted"/>
<keyword evidence="2" id="KW-1185">Reference proteome</keyword>